<keyword evidence="2" id="KW-1185">Reference proteome</keyword>
<dbReference type="STRING" id="765440.A0A0C3FFP1"/>
<dbReference type="Proteomes" id="UP000054166">
    <property type="component" value="Unassembled WGS sequence"/>
</dbReference>
<dbReference type="Gene3D" id="3.30.420.10">
    <property type="entry name" value="Ribonuclease H-like superfamily/Ribonuclease H"/>
    <property type="match status" value="1"/>
</dbReference>
<dbReference type="GO" id="GO:0003676">
    <property type="term" value="F:nucleic acid binding"/>
    <property type="evidence" value="ECO:0007669"/>
    <property type="project" value="InterPro"/>
</dbReference>
<proteinExistence type="predicted"/>
<sequence>MPQPSKSARKSSVQEIIDAAGHLYIFLLKFHHELNFIEFFWGAVKKYLREHCDYTFDTLKTNLPKALASVELKTIQKWEHQMICWMEAYRDGKSVKDAQFEVKKYGSQQYKLHHKVSESVARRFDERPSTN</sequence>
<dbReference type="HOGENOM" id="CLU_005726_8_1_1"/>
<evidence type="ECO:0000313" key="2">
    <source>
        <dbReference type="Proteomes" id="UP000054166"/>
    </source>
</evidence>
<protein>
    <recommendedName>
        <fullName evidence="3">Tc1-like transposase DDE domain-containing protein</fullName>
    </recommendedName>
</protein>
<dbReference type="AlphaFoldDB" id="A0A0C3FFP1"/>
<dbReference type="EMBL" id="KN833015">
    <property type="protein sequence ID" value="KIM78609.1"/>
    <property type="molecule type" value="Genomic_DNA"/>
</dbReference>
<reference evidence="2" key="2">
    <citation type="submission" date="2015-01" db="EMBL/GenBank/DDBJ databases">
        <title>Evolutionary Origins and Diversification of the Mycorrhizal Mutualists.</title>
        <authorList>
            <consortium name="DOE Joint Genome Institute"/>
            <consortium name="Mycorrhizal Genomics Consortium"/>
            <person name="Kohler A."/>
            <person name="Kuo A."/>
            <person name="Nagy L.G."/>
            <person name="Floudas D."/>
            <person name="Copeland A."/>
            <person name="Barry K.W."/>
            <person name="Cichocki N."/>
            <person name="Veneault-Fourrey C."/>
            <person name="LaButti K."/>
            <person name="Lindquist E.A."/>
            <person name="Lipzen A."/>
            <person name="Lundell T."/>
            <person name="Morin E."/>
            <person name="Murat C."/>
            <person name="Riley R."/>
            <person name="Ohm R."/>
            <person name="Sun H."/>
            <person name="Tunlid A."/>
            <person name="Henrissat B."/>
            <person name="Grigoriev I.V."/>
            <person name="Hibbett D.S."/>
            <person name="Martin F."/>
        </authorList>
    </citation>
    <scope>NUCLEOTIDE SEQUENCE [LARGE SCALE GENOMIC DNA]</scope>
    <source>
        <strain evidence="2">F 1598</strain>
    </source>
</reference>
<dbReference type="OrthoDB" id="2449121at2759"/>
<evidence type="ECO:0008006" key="3">
    <source>
        <dbReference type="Google" id="ProtNLM"/>
    </source>
</evidence>
<reference evidence="1 2" key="1">
    <citation type="submission" date="2014-04" db="EMBL/GenBank/DDBJ databases">
        <authorList>
            <consortium name="DOE Joint Genome Institute"/>
            <person name="Kuo A."/>
            <person name="Tarkka M."/>
            <person name="Buscot F."/>
            <person name="Kohler A."/>
            <person name="Nagy L.G."/>
            <person name="Floudas D."/>
            <person name="Copeland A."/>
            <person name="Barry K.W."/>
            <person name="Cichocki N."/>
            <person name="Veneault-Fourrey C."/>
            <person name="LaButti K."/>
            <person name="Lindquist E.A."/>
            <person name="Lipzen A."/>
            <person name="Lundell T."/>
            <person name="Morin E."/>
            <person name="Murat C."/>
            <person name="Sun H."/>
            <person name="Tunlid A."/>
            <person name="Henrissat B."/>
            <person name="Grigoriev I.V."/>
            <person name="Hibbett D.S."/>
            <person name="Martin F."/>
            <person name="Nordberg H.P."/>
            <person name="Cantor M.N."/>
            <person name="Hua S.X."/>
        </authorList>
    </citation>
    <scope>NUCLEOTIDE SEQUENCE [LARGE SCALE GENOMIC DNA]</scope>
    <source>
        <strain evidence="1 2">F 1598</strain>
    </source>
</reference>
<gene>
    <name evidence="1" type="ORF">PILCRDRAFT_11075</name>
</gene>
<organism evidence="1 2">
    <name type="scientific">Piloderma croceum (strain F 1598)</name>
    <dbReference type="NCBI Taxonomy" id="765440"/>
    <lineage>
        <taxon>Eukaryota</taxon>
        <taxon>Fungi</taxon>
        <taxon>Dikarya</taxon>
        <taxon>Basidiomycota</taxon>
        <taxon>Agaricomycotina</taxon>
        <taxon>Agaricomycetes</taxon>
        <taxon>Agaricomycetidae</taxon>
        <taxon>Atheliales</taxon>
        <taxon>Atheliaceae</taxon>
        <taxon>Piloderma</taxon>
    </lineage>
</organism>
<dbReference type="InterPro" id="IPR036397">
    <property type="entry name" value="RNaseH_sf"/>
</dbReference>
<accession>A0A0C3FFP1</accession>
<name>A0A0C3FFP1_PILCF</name>
<dbReference type="InParanoid" id="A0A0C3FFP1"/>
<evidence type="ECO:0000313" key="1">
    <source>
        <dbReference type="EMBL" id="KIM78609.1"/>
    </source>
</evidence>